<comment type="caution">
    <text evidence="2">The sequence shown here is derived from an EMBL/GenBank/DDBJ whole genome shotgun (WGS) entry which is preliminary data.</text>
</comment>
<dbReference type="AlphaFoldDB" id="A0A0N0GQQ5"/>
<evidence type="ECO:0000313" key="3">
    <source>
        <dbReference type="Proteomes" id="UP000037939"/>
    </source>
</evidence>
<protein>
    <recommendedName>
        <fullName evidence="1">ATPase AAA-type core domain-containing protein</fullName>
    </recommendedName>
</protein>
<name>A0A0N0GQQ5_9NEIS</name>
<evidence type="ECO:0000259" key="1">
    <source>
        <dbReference type="Pfam" id="PF13304"/>
    </source>
</evidence>
<dbReference type="InterPro" id="IPR003959">
    <property type="entry name" value="ATPase_AAA_core"/>
</dbReference>
<sequence>MIHRFSISNYLSIKEALEIDLRVTPGQGDDNTSFIAPSGQRLSKAQLLVGANASGKTNILHALNALSYFTLMSFSLAPDAPTGFEPHMFSQSDISEFRITFESDGEIYEYQLAVTPEQVVLESLKKKTSRLFSRIFSRDWDETTASYFIQGINAKSARLVRKNCSLLAWLRQHNEGGMEVLHTQLELGAWSGNMYPAGEKAKLPGDFLIERSAEILAGDPELVPAVLSVLKRFDICIDDIQLLETGTSGIWIPYFVHKQGNKVKNLSVYAESSGTKRLFGLLGVLLNAIKDSSLILLDEIEDDLHPVMLEALFKLFLSKEFNPHNAQLIIATHAIELMNRLHKGQITLVEKHDHATETYALSQVEGVHSRDNFMGKYIAGAYGAIPEIF</sequence>
<dbReference type="GO" id="GO:0016887">
    <property type="term" value="F:ATP hydrolysis activity"/>
    <property type="evidence" value="ECO:0007669"/>
    <property type="project" value="InterPro"/>
</dbReference>
<dbReference type="Pfam" id="PF13304">
    <property type="entry name" value="AAA_21"/>
    <property type="match status" value="1"/>
</dbReference>
<gene>
    <name evidence="2" type="ORF">WG78_00040</name>
</gene>
<dbReference type="InterPro" id="IPR027417">
    <property type="entry name" value="P-loop_NTPase"/>
</dbReference>
<proteinExistence type="predicted"/>
<dbReference type="PANTHER" id="PTHR40396:SF1">
    <property type="entry name" value="ATPASE AAA-TYPE CORE DOMAIN-CONTAINING PROTEIN"/>
    <property type="match status" value="1"/>
</dbReference>
<dbReference type="Proteomes" id="UP000037939">
    <property type="component" value="Unassembled WGS sequence"/>
</dbReference>
<dbReference type="SUPFAM" id="SSF52540">
    <property type="entry name" value="P-loop containing nucleoside triphosphate hydrolases"/>
    <property type="match status" value="1"/>
</dbReference>
<dbReference type="PANTHER" id="PTHR40396">
    <property type="entry name" value="ATPASE-LIKE PROTEIN"/>
    <property type="match status" value="1"/>
</dbReference>
<dbReference type="GO" id="GO:0005524">
    <property type="term" value="F:ATP binding"/>
    <property type="evidence" value="ECO:0007669"/>
    <property type="project" value="InterPro"/>
</dbReference>
<evidence type="ECO:0000313" key="2">
    <source>
        <dbReference type="EMBL" id="KPC55001.1"/>
    </source>
</evidence>
<dbReference type="OrthoDB" id="9809324at2"/>
<dbReference type="RefSeq" id="WP_053935743.1">
    <property type="nucleotide sequence ID" value="NZ_LAQT01000001.1"/>
</dbReference>
<keyword evidence="3" id="KW-1185">Reference proteome</keyword>
<dbReference type="STRING" id="857265.WG78_00040"/>
<feature type="domain" description="ATPase AAA-type core" evidence="1">
    <location>
        <begin position="48"/>
        <end position="339"/>
    </location>
</feature>
<dbReference type="EMBL" id="LAQT01000001">
    <property type="protein sequence ID" value="KPC55001.1"/>
    <property type="molecule type" value="Genomic_DNA"/>
</dbReference>
<accession>A0A0N0GQQ5</accession>
<dbReference type="Gene3D" id="3.40.50.300">
    <property type="entry name" value="P-loop containing nucleotide triphosphate hydrolases"/>
    <property type="match status" value="2"/>
</dbReference>
<organism evidence="2 3">
    <name type="scientific">Amantichitinum ursilacus</name>
    <dbReference type="NCBI Taxonomy" id="857265"/>
    <lineage>
        <taxon>Bacteria</taxon>
        <taxon>Pseudomonadati</taxon>
        <taxon>Pseudomonadota</taxon>
        <taxon>Betaproteobacteria</taxon>
        <taxon>Neisseriales</taxon>
        <taxon>Chitinibacteraceae</taxon>
        <taxon>Amantichitinum</taxon>
    </lineage>
</organism>
<reference evidence="2 3" key="1">
    <citation type="submission" date="2015-07" db="EMBL/GenBank/DDBJ databases">
        <title>Draft genome sequence of the Amantichitinum ursilacus IGB-41, a new chitin-degrading bacterium.</title>
        <authorList>
            <person name="Kirstahler P."/>
            <person name="Guenther M."/>
            <person name="Grumaz C."/>
            <person name="Rupp S."/>
            <person name="Zibek S."/>
            <person name="Sohn K."/>
        </authorList>
    </citation>
    <scope>NUCLEOTIDE SEQUENCE [LARGE SCALE GENOMIC DNA]</scope>
    <source>
        <strain evidence="2 3">IGB-41</strain>
    </source>
</reference>